<protein>
    <submittedName>
        <fullName evidence="7">DNA helicase</fullName>
    </submittedName>
</protein>
<organism evidence="7 8">
    <name type="scientific">Anaerobacillus alkaliphilus</name>
    <dbReference type="NCBI Taxonomy" id="1548597"/>
    <lineage>
        <taxon>Bacteria</taxon>
        <taxon>Bacillati</taxon>
        <taxon>Bacillota</taxon>
        <taxon>Bacilli</taxon>
        <taxon>Bacillales</taxon>
        <taxon>Bacillaceae</taxon>
        <taxon>Anaerobacillus</taxon>
    </lineage>
</organism>
<evidence type="ECO:0000256" key="3">
    <source>
        <dbReference type="ARBA" id="ARBA00022801"/>
    </source>
</evidence>
<dbReference type="InterPro" id="IPR041679">
    <property type="entry name" value="DNA2/NAM7-like_C"/>
</dbReference>
<dbReference type="EMBL" id="QOUX01000050">
    <property type="protein sequence ID" value="RXI95536.1"/>
    <property type="molecule type" value="Genomic_DNA"/>
</dbReference>
<evidence type="ECO:0000313" key="8">
    <source>
        <dbReference type="Proteomes" id="UP000290649"/>
    </source>
</evidence>
<dbReference type="GO" id="GO:0016787">
    <property type="term" value="F:hydrolase activity"/>
    <property type="evidence" value="ECO:0007669"/>
    <property type="project" value="UniProtKB-KW"/>
</dbReference>
<evidence type="ECO:0000256" key="1">
    <source>
        <dbReference type="ARBA" id="ARBA00007913"/>
    </source>
</evidence>
<dbReference type="CDD" id="cd18808">
    <property type="entry name" value="SF1_C_Upf1"/>
    <property type="match status" value="1"/>
</dbReference>
<dbReference type="AlphaFoldDB" id="A0A4Q0VLH8"/>
<keyword evidence="2" id="KW-0547">Nucleotide-binding</keyword>
<dbReference type="Gene3D" id="3.40.50.300">
    <property type="entry name" value="P-loop containing nucleotide triphosphate hydrolases"/>
    <property type="match status" value="2"/>
</dbReference>
<dbReference type="SMART" id="SM00382">
    <property type="entry name" value="AAA"/>
    <property type="match status" value="1"/>
</dbReference>
<proteinExistence type="inferred from homology"/>
<dbReference type="InterPro" id="IPR003593">
    <property type="entry name" value="AAA+_ATPase"/>
</dbReference>
<keyword evidence="3" id="KW-0378">Hydrolase</keyword>
<dbReference type="InterPro" id="IPR047187">
    <property type="entry name" value="SF1_C_Upf1"/>
</dbReference>
<evidence type="ECO:0000259" key="6">
    <source>
        <dbReference type="SMART" id="SM00382"/>
    </source>
</evidence>
<dbReference type="GO" id="GO:0005524">
    <property type="term" value="F:ATP binding"/>
    <property type="evidence" value="ECO:0007669"/>
    <property type="project" value="UniProtKB-KW"/>
</dbReference>
<comment type="caution">
    <text evidence="7">The sequence shown here is derived from an EMBL/GenBank/DDBJ whole genome shotgun (WGS) entry which is preliminary data.</text>
</comment>
<evidence type="ECO:0000313" key="7">
    <source>
        <dbReference type="EMBL" id="RXI95536.1"/>
    </source>
</evidence>
<reference evidence="7 8" key="1">
    <citation type="journal article" date="2019" name="Int. J. Syst. Evol. Microbiol.">
        <title>Anaerobacillus alkaliphilus sp. nov., a novel alkaliphilic and moderately halophilic bacterium.</title>
        <authorList>
            <person name="Borsodi A.K."/>
            <person name="Aszalos J.M."/>
            <person name="Bihari P."/>
            <person name="Nagy I."/>
            <person name="Schumann P."/>
            <person name="Sproer C."/>
            <person name="Kovacs A.L."/>
            <person name="Boka K."/>
            <person name="Dobosy P."/>
            <person name="Ovari M."/>
            <person name="Szili-Kovacs T."/>
            <person name="Toth E."/>
        </authorList>
    </citation>
    <scope>NUCLEOTIDE SEQUENCE [LARGE SCALE GENOMIC DNA]</scope>
    <source>
        <strain evidence="7 8">B16-10</strain>
    </source>
</reference>
<keyword evidence="4 7" id="KW-0347">Helicase</keyword>
<dbReference type="Pfam" id="PF13087">
    <property type="entry name" value="AAA_12"/>
    <property type="match status" value="1"/>
</dbReference>
<dbReference type="Proteomes" id="UP000290649">
    <property type="component" value="Unassembled WGS sequence"/>
</dbReference>
<dbReference type="PANTHER" id="PTHR43788:SF8">
    <property type="entry name" value="DNA-BINDING PROTEIN SMUBP-2"/>
    <property type="match status" value="1"/>
</dbReference>
<dbReference type="PANTHER" id="PTHR43788">
    <property type="entry name" value="DNA2/NAM7 HELICASE FAMILY MEMBER"/>
    <property type="match status" value="1"/>
</dbReference>
<evidence type="ECO:0000256" key="5">
    <source>
        <dbReference type="ARBA" id="ARBA00022840"/>
    </source>
</evidence>
<sequence>MEYVKEWQQALQIEINHLKKYGSTKYRVKNGQQISATTKNFTYRIEVLSEIVIPVGANIRIQWGSQVYTGKILSSEQRSLFISLEKSLGDLFDEAILLHDPWELLEELCLRLDESMKSKRKRNRIHQLMEPTISPKHPIEKNKSNSHELFFRSQYNPATFVWGPPGTGKTYTLARVAANKYFQGKRVLILSQSNQAVDVLVQEIVQFLTKKSRFTEGDVLRYGIGSKQLMLESITTMSLLEKREPKLAKEQEVIRKQKKLLNADLTQSFSRRDSESLLAMERKLASIIEKVRQKELGFLKEAKIIGTTLAKAATDGAIYEKDFDIVIIDEASMAYVPQVAFASALGKRVIVSGDFKQLPPIAAARHSLVDKWLREDIFHRAGVVDGRQTGVLHPHLMLLNEQRRMHPDVSAFTNEHIYRSKVFDHPSMEKKRRELAALPPFSTIANVLVDTSYTGQYCIQEKASKSRLNLWHLFLSFQLVHEAAVGGAKSIGYVTPYRAQAQLMEVLLKEFYENELQLGQIQAATVHRFQGSERDVMIFDTVDGYPQERASMLLTGKDSERLVNVAITRTKGKFIHVSNRTFVKNTMYPGKTIRQLVEHQEKNNKVITHQQIGAWINHQQPKFRWVHALKLDQVIQDLNRANSSVFISLPDRAELSPEWLDAVETLSHKVLVTFHSKHRLPIKRRVTYLTETLPFPCVIIDQKLLWLGHPLQKNQHVNPPYVAVRLDSRNFVEFLVGQIV</sequence>
<keyword evidence="8" id="KW-1185">Reference proteome</keyword>
<dbReference type="RefSeq" id="WP_129080767.1">
    <property type="nucleotide sequence ID" value="NZ_QOUX01000050.1"/>
</dbReference>
<dbReference type="InterPro" id="IPR027417">
    <property type="entry name" value="P-loop_NTPase"/>
</dbReference>
<evidence type="ECO:0000256" key="4">
    <source>
        <dbReference type="ARBA" id="ARBA00022806"/>
    </source>
</evidence>
<name>A0A4Q0VLH8_9BACI</name>
<comment type="similarity">
    <text evidence="1">Belongs to the DNA2/NAM7 helicase family.</text>
</comment>
<dbReference type="OrthoDB" id="9757917at2"/>
<feature type="domain" description="AAA+ ATPase" evidence="6">
    <location>
        <begin position="155"/>
        <end position="383"/>
    </location>
</feature>
<keyword evidence="5" id="KW-0067">ATP-binding</keyword>
<dbReference type="GO" id="GO:0043139">
    <property type="term" value="F:5'-3' DNA helicase activity"/>
    <property type="evidence" value="ECO:0007669"/>
    <property type="project" value="TreeGrafter"/>
</dbReference>
<dbReference type="InterPro" id="IPR041677">
    <property type="entry name" value="DNA2/NAM7_AAA_11"/>
</dbReference>
<dbReference type="SUPFAM" id="SSF52540">
    <property type="entry name" value="P-loop containing nucleoside triphosphate hydrolases"/>
    <property type="match status" value="1"/>
</dbReference>
<dbReference type="Pfam" id="PF13086">
    <property type="entry name" value="AAA_11"/>
    <property type="match status" value="1"/>
</dbReference>
<dbReference type="InterPro" id="IPR050534">
    <property type="entry name" value="Coronavir_polyprotein_1ab"/>
</dbReference>
<accession>A0A4Q0VLH8</accession>
<gene>
    <name evidence="7" type="ORF">DS745_24090</name>
</gene>
<evidence type="ECO:0000256" key="2">
    <source>
        <dbReference type="ARBA" id="ARBA00022741"/>
    </source>
</evidence>